<evidence type="ECO:0000313" key="10">
    <source>
        <dbReference type="Proteomes" id="UP001642483"/>
    </source>
</evidence>
<feature type="compositionally biased region" description="Polar residues" evidence="7">
    <location>
        <begin position="271"/>
        <end position="280"/>
    </location>
</feature>
<accession>A0ABP0FKQ7</accession>
<feature type="compositionally biased region" description="Low complexity" evidence="7">
    <location>
        <begin position="295"/>
        <end position="306"/>
    </location>
</feature>
<evidence type="ECO:0000256" key="2">
    <source>
        <dbReference type="ARBA" id="ARBA00023015"/>
    </source>
</evidence>
<feature type="compositionally biased region" description="Polar residues" evidence="7">
    <location>
        <begin position="1"/>
        <end position="20"/>
    </location>
</feature>
<dbReference type="InterPro" id="IPR018186">
    <property type="entry name" value="TF_T-box_CS"/>
</dbReference>
<dbReference type="PROSITE" id="PS01283">
    <property type="entry name" value="TBOX_1"/>
    <property type="match status" value="1"/>
</dbReference>
<feature type="domain" description="T-box" evidence="8">
    <location>
        <begin position="89"/>
        <end position="268"/>
    </location>
</feature>
<dbReference type="PRINTS" id="PR00937">
    <property type="entry name" value="TBOX"/>
</dbReference>
<evidence type="ECO:0000313" key="9">
    <source>
        <dbReference type="EMBL" id="CAK8680255.1"/>
    </source>
</evidence>
<keyword evidence="2" id="KW-0805">Transcription regulation</keyword>
<reference evidence="9 10" key="1">
    <citation type="submission" date="2024-02" db="EMBL/GenBank/DDBJ databases">
        <authorList>
            <person name="Daric V."/>
            <person name="Darras S."/>
        </authorList>
    </citation>
    <scope>NUCLEOTIDE SEQUENCE [LARGE SCALE GENOMIC DNA]</scope>
</reference>
<protein>
    <recommendedName>
        <fullName evidence="8">T-box domain-containing protein</fullName>
    </recommendedName>
</protein>
<keyword evidence="3 6" id="KW-0238">DNA-binding</keyword>
<name>A0ABP0FKQ7_CLALP</name>
<keyword evidence="10" id="KW-1185">Reference proteome</keyword>
<dbReference type="PROSITE" id="PS50252">
    <property type="entry name" value="TBOX_3"/>
    <property type="match status" value="1"/>
</dbReference>
<comment type="caution">
    <text evidence="9">The sequence shown here is derived from an EMBL/GenBank/DDBJ whole genome shotgun (WGS) entry which is preliminary data.</text>
</comment>
<evidence type="ECO:0000256" key="6">
    <source>
        <dbReference type="PROSITE-ProRule" id="PRU00201"/>
    </source>
</evidence>
<keyword evidence="5 6" id="KW-0539">Nucleus</keyword>
<dbReference type="Gene3D" id="2.60.40.820">
    <property type="entry name" value="Transcription factor, T-box"/>
    <property type="match status" value="1"/>
</dbReference>
<evidence type="ECO:0000256" key="1">
    <source>
        <dbReference type="ARBA" id="ARBA00004123"/>
    </source>
</evidence>
<dbReference type="PROSITE" id="PS01264">
    <property type="entry name" value="TBOX_2"/>
    <property type="match status" value="1"/>
</dbReference>
<dbReference type="SMART" id="SM00425">
    <property type="entry name" value="TBOX"/>
    <property type="match status" value="1"/>
</dbReference>
<dbReference type="InterPro" id="IPR001699">
    <property type="entry name" value="TF_T-box"/>
</dbReference>
<dbReference type="PANTHER" id="PTHR11267">
    <property type="entry name" value="T-BOX PROTEIN-RELATED"/>
    <property type="match status" value="1"/>
</dbReference>
<proteinExistence type="predicted"/>
<feature type="DNA-binding region" description="T-box" evidence="6">
    <location>
        <begin position="94"/>
        <end position="268"/>
    </location>
</feature>
<feature type="region of interest" description="Disordered" evidence="7">
    <location>
        <begin position="260"/>
        <end position="308"/>
    </location>
</feature>
<evidence type="ECO:0000259" key="8">
    <source>
        <dbReference type="PROSITE" id="PS50252"/>
    </source>
</evidence>
<sequence length="485" mass="54741">MDNRPSSSNVSYHHSTQATTKEPLYPSLDAENLDLYISRIAPYQGNSGSVVQVDSSHPPNFTQFLSSRNFSLPPDGAQYVKNPELQVELCDKNLWDKFSQVGTEMIVTRTGRRMFPGYRIKLSGLNPDQNYCVLMDIVNVDDHRYKFQQGEWMVAGKGEPHGPQRLFLHLDSPASGRKWMEDIISFYKLKLTNRNTSSSTEKIALNSMHRYQPRVHVVQTDDVNTLQLQPMSTFSFPQTVFITVTAYQNSKVTKLKIDNNPFAKGFRDNGGRSSSKNKSPPQAKRTEDKSYFHPGQSRQNGQSSSSENLRLGQVKSRGIAKPNNDSFRCDLTLNEKDNTCTTLADPCLNWPHIQPKSTCNGGIMPGFQMPSFQLNTSIFHPPDTGVEHNFNTSDFRSRRHFYSHNSTMSCLSASHKGFTELPTRATCPTHYSYNLIPSIPANYPGYINEVYYVSQTQLPSFVSNTAKTTLTNLNPERFGFPSLPS</sequence>
<evidence type="ECO:0000256" key="5">
    <source>
        <dbReference type="ARBA" id="ARBA00023242"/>
    </source>
</evidence>
<evidence type="ECO:0000256" key="4">
    <source>
        <dbReference type="ARBA" id="ARBA00023163"/>
    </source>
</evidence>
<keyword evidence="4" id="KW-0804">Transcription</keyword>
<dbReference type="Pfam" id="PF00907">
    <property type="entry name" value="T-box"/>
    <property type="match status" value="1"/>
</dbReference>
<dbReference type="PANTHER" id="PTHR11267:SF204">
    <property type="entry name" value="SPADETAIL"/>
    <property type="match status" value="1"/>
</dbReference>
<feature type="region of interest" description="Disordered" evidence="7">
    <location>
        <begin position="1"/>
        <end position="24"/>
    </location>
</feature>
<gene>
    <name evidence="9" type="ORF">CVLEPA_LOCUS10528</name>
</gene>
<dbReference type="InterPro" id="IPR036960">
    <property type="entry name" value="T-box_sf"/>
</dbReference>
<evidence type="ECO:0000256" key="7">
    <source>
        <dbReference type="SAM" id="MobiDB-lite"/>
    </source>
</evidence>
<evidence type="ECO:0000256" key="3">
    <source>
        <dbReference type="ARBA" id="ARBA00023125"/>
    </source>
</evidence>
<dbReference type="InterPro" id="IPR046360">
    <property type="entry name" value="T-box_DNA-bd"/>
</dbReference>
<comment type="subcellular location">
    <subcellularLocation>
        <location evidence="1 6">Nucleus</location>
    </subcellularLocation>
</comment>
<dbReference type="InterPro" id="IPR008967">
    <property type="entry name" value="p53-like_TF_DNA-bd_sf"/>
</dbReference>
<dbReference type="SUPFAM" id="SSF49417">
    <property type="entry name" value="p53-like transcription factors"/>
    <property type="match status" value="1"/>
</dbReference>
<organism evidence="9 10">
    <name type="scientific">Clavelina lepadiformis</name>
    <name type="common">Light-bulb sea squirt</name>
    <name type="synonym">Ascidia lepadiformis</name>
    <dbReference type="NCBI Taxonomy" id="159417"/>
    <lineage>
        <taxon>Eukaryota</taxon>
        <taxon>Metazoa</taxon>
        <taxon>Chordata</taxon>
        <taxon>Tunicata</taxon>
        <taxon>Ascidiacea</taxon>
        <taxon>Aplousobranchia</taxon>
        <taxon>Clavelinidae</taxon>
        <taxon>Clavelina</taxon>
    </lineage>
</organism>
<dbReference type="Proteomes" id="UP001642483">
    <property type="component" value="Unassembled WGS sequence"/>
</dbReference>
<dbReference type="EMBL" id="CAWYQH010000068">
    <property type="protein sequence ID" value="CAK8680255.1"/>
    <property type="molecule type" value="Genomic_DNA"/>
</dbReference>